<keyword evidence="3" id="KW-0560">Oxidoreductase</keyword>
<dbReference type="InterPro" id="IPR011032">
    <property type="entry name" value="GroES-like_sf"/>
</dbReference>
<dbReference type="InterPro" id="IPR050129">
    <property type="entry name" value="Zn_alcohol_dh"/>
</dbReference>
<dbReference type="EMBL" id="CP039908">
    <property type="protein sequence ID" value="QCM02176.1"/>
    <property type="molecule type" value="Genomic_DNA"/>
</dbReference>
<dbReference type="RefSeq" id="WP_137086895.1">
    <property type="nucleotide sequence ID" value="NZ_CP039908.1"/>
</dbReference>
<protein>
    <submittedName>
        <fullName evidence="7">Zinc-binding dehydrogenase</fullName>
    </submittedName>
</protein>
<evidence type="ECO:0000259" key="6">
    <source>
        <dbReference type="Pfam" id="PF08240"/>
    </source>
</evidence>
<comment type="cofactor">
    <cofactor evidence="4">
        <name>Zn(2+)</name>
        <dbReference type="ChEBI" id="CHEBI:29105"/>
    </cofactor>
</comment>
<proteinExistence type="inferred from homology"/>
<gene>
    <name evidence="7" type="ORF">CFBP6624_18365</name>
</gene>
<dbReference type="GO" id="GO:0016491">
    <property type="term" value="F:oxidoreductase activity"/>
    <property type="evidence" value="ECO:0007669"/>
    <property type="project" value="UniProtKB-KW"/>
</dbReference>
<dbReference type="Gene3D" id="3.40.50.720">
    <property type="entry name" value="NAD(P)-binding Rossmann-like Domain"/>
    <property type="match status" value="1"/>
</dbReference>
<dbReference type="PANTHER" id="PTHR43401">
    <property type="entry name" value="L-THREONINE 3-DEHYDROGENASE"/>
    <property type="match status" value="1"/>
</dbReference>
<dbReference type="PROSITE" id="PS00059">
    <property type="entry name" value="ADH_ZINC"/>
    <property type="match status" value="1"/>
</dbReference>
<evidence type="ECO:0000313" key="7">
    <source>
        <dbReference type="EMBL" id="QCM02176.1"/>
    </source>
</evidence>
<dbReference type="AlphaFoldDB" id="A0AAE6EM07"/>
<dbReference type="InterPro" id="IPR013149">
    <property type="entry name" value="ADH-like_C"/>
</dbReference>
<dbReference type="SUPFAM" id="SSF50129">
    <property type="entry name" value="GroES-like"/>
    <property type="match status" value="1"/>
</dbReference>
<dbReference type="InterPro" id="IPR036291">
    <property type="entry name" value="NAD(P)-bd_dom_sf"/>
</dbReference>
<dbReference type="InterPro" id="IPR013154">
    <property type="entry name" value="ADH-like_N"/>
</dbReference>
<reference evidence="7 8" key="1">
    <citation type="submission" date="2019-04" db="EMBL/GenBank/DDBJ databases">
        <title>Complete genome sequence of Agrobacterium tumefaciens CFBP6624.</title>
        <authorList>
            <person name="Haryono M."/>
            <person name="Lin Y.-C."/>
            <person name="Lai E.-M."/>
            <person name="Kuo C.-H."/>
        </authorList>
    </citation>
    <scope>NUCLEOTIDE SEQUENCE [LARGE SCALE GENOMIC DNA]</scope>
    <source>
        <strain evidence="7 8">CFBP6624</strain>
    </source>
</reference>
<accession>A0AAE6EM07</accession>
<dbReference type="Pfam" id="PF00107">
    <property type="entry name" value="ADH_zinc_N"/>
    <property type="match status" value="1"/>
</dbReference>
<sequence>MSLDNLFGGAPSGKMKAVRITQDHQISVIETTVPVVADDEVLVKPTCCGICGTDLHILKHGFVGTNYPVIPGHEFAGHVVATGRNVRNVKAGDFVAVDPNVVCGECRWCKSGRPNLCIHLTPIGVGRPGAAAEYVAVPGRNAFRVNESIGSDVAALIEPLACALHAVNSSQGIKDRQVLVLGGGTMGLLIAIAARHSGAGKVTLADPAAAKLDIARSVGVDAAVQPNELGGELFDVVFEAAGVPAALKQGLQLVEKTGAYVQVGVHDEHAEASFVPFKLYEQEFRFIGSNSCADKFGAAVELMPDIQEKAKLLIGESFPVWNFDGAVQSMQAGKSIKTQLRFA</sequence>
<comment type="similarity">
    <text evidence="4">Belongs to the zinc-containing alcohol dehydrogenase family.</text>
</comment>
<organism evidence="7 8">
    <name type="scientific">Agrobacterium tumefaciens</name>
    <dbReference type="NCBI Taxonomy" id="358"/>
    <lineage>
        <taxon>Bacteria</taxon>
        <taxon>Pseudomonadati</taxon>
        <taxon>Pseudomonadota</taxon>
        <taxon>Alphaproteobacteria</taxon>
        <taxon>Hyphomicrobiales</taxon>
        <taxon>Rhizobiaceae</taxon>
        <taxon>Rhizobium/Agrobacterium group</taxon>
        <taxon>Agrobacterium</taxon>
        <taxon>Agrobacterium tumefaciens complex</taxon>
    </lineage>
</organism>
<feature type="domain" description="Alcohol dehydrogenase-like N-terminal" evidence="6">
    <location>
        <begin position="38"/>
        <end position="145"/>
    </location>
</feature>
<dbReference type="PANTHER" id="PTHR43401:SF2">
    <property type="entry name" value="L-THREONINE 3-DEHYDROGENASE"/>
    <property type="match status" value="1"/>
</dbReference>
<dbReference type="InterPro" id="IPR002328">
    <property type="entry name" value="ADH_Zn_CS"/>
</dbReference>
<dbReference type="SUPFAM" id="SSF51735">
    <property type="entry name" value="NAD(P)-binding Rossmann-fold domains"/>
    <property type="match status" value="1"/>
</dbReference>
<dbReference type="Gene3D" id="3.90.180.10">
    <property type="entry name" value="Medium-chain alcohol dehydrogenases, catalytic domain"/>
    <property type="match status" value="1"/>
</dbReference>
<keyword evidence="1 4" id="KW-0479">Metal-binding</keyword>
<name>A0AAE6EM07_AGRTU</name>
<evidence type="ECO:0000256" key="3">
    <source>
        <dbReference type="ARBA" id="ARBA00023002"/>
    </source>
</evidence>
<evidence type="ECO:0000256" key="1">
    <source>
        <dbReference type="ARBA" id="ARBA00022723"/>
    </source>
</evidence>
<feature type="domain" description="Alcohol dehydrogenase-like C-terminal" evidence="5">
    <location>
        <begin position="186"/>
        <end position="303"/>
    </location>
</feature>
<dbReference type="GO" id="GO:0008270">
    <property type="term" value="F:zinc ion binding"/>
    <property type="evidence" value="ECO:0007669"/>
    <property type="project" value="InterPro"/>
</dbReference>
<keyword evidence="2 4" id="KW-0862">Zinc</keyword>
<evidence type="ECO:0000313" key="8">
    <source>
        <dbReference type="Proteomes" id="UP000298646"/>
    </source>
</evidence>
<evidence type="ECO:0000259" key="5">
    <source>
        <dbReference type="Pfam" id="PF00107"/>
    </source>
</evidence>
<dbReference type="Proteomes" id="UP000298646">
    <property type="component" value="Chromosome linear"/>
</dbReference>
<evidence type="ECO:0000256" key="4">
    <source>
        <dbReference type="RuleBase" id="RU361277"/>
    </source>
</evidence>
<dbReference type="Pfam" id="PF08240">
    <property type="entry name" value="ADH_N"/>
    <property type="match status" value="1"/>
</dbReference>
<evidence type="ECO:0000256" key="2">
    <source>
        <dbReference type="ARBA" id="ARBA00022833"/>
    </source>
</evidence>